<keyword evidence="1" id="KW-1185">Reference proteome</keyword>
<organism evidence="1 2">
    <name type="scientific">Meloidogyne javanica</name>
    <name type="common">Root-knot nematode worm</name>
    <dbReference type="NCBI Taxonomy" id="6303"/>
    <lineage>
        <taxon>Eukaryota</taxon>
        <taxon>Metazoa</taxon>
        <taxon>Ecdysozoa</taxon>
        <taxon>Nematoda</taxon>
        <taxon>Chromadorea</taxon>
        <taxon>Rhabditida</taxon>
        <taxon>Tylenchina</taxon>
        <taxon>Tylenchomorpha</taxon>
        <taxon>Tylenchoidea</taxon>
        <taxon>Meloidogynidae</taxon>
        <taxon>Meloidogyninae</taxon>
        <taxon>Meloidogyne</taxon>
        <taxon>Meloidogyne incognita group</taxon>
    </lineage>
</organism>
<accession>A0A915N1D1</accession>
<proteinExistence type="predicted"/>
<name>A0A915N1D1_MELJA</name>
<dbReference type="WBParaSite" id="scaffold6123_cov150.g10447">
    <property type="protein sequence ID" value="scaffold6123_cov150.g10447"/>
    <property type="gene ID" value="scaffold6123_cov150.g10447"/>
</dbReference>
<evidence type="ECO:0000313" key="2">
    <source>
        <dbReference type="WBParaSite" id="scaffold6123_cov150.g10447"/>
    </source>
</evidence>
<dbReference type="AlphaFoldDB" id="A0A915N1D1"/>
<reference evidence="2" key="1">
    <citation type="submission" date="2022-11" db="UniProtKB">
        <authorList>
            <consortium name="WormBaseParasite"/>
        </authorList>
    </citation>
    <scope>IDENTIFICATION</scope>
</reference>
<sequence>MIRRLASAIAVLVYNLGPQIDSDGNLYETNTVTLVDSFIQPVNLFSGYSSDIRGQQSVNLIGEILGTQ</sequence>
<evidence type="ECO:0000313" key="1">
    <source>
        <dbReference type="Proteomes" id="UP000887561"/>
    </source>
</evidence>
<dbReference type="Proteomes" id="UP000887561">
    <property type="component" value="Unplaced"/>
</dbReference>
<protein>
    <submittedName>
        <fullName evidence="2">Uncharacterized protein</fullName>
    </submittedName>
</protein>